<gene>
    <name evidence="4" type="ORF">SAMN05421640_2051</name>
</gene>
<keyword evidence="5" id="KW-1185">Reference proteome</keyword>
<dbReference type="PROSITE" id="PS50977">
    <property type="entry name" value="HTH_TETR_2"/>
    <property type="match status" value="1"/>
</dbReference>
<proteinExistence type="predicted"/>
<protein>
    <submittedName>
        <fullName evidence="4">Transcriptional regulator, TetR family</fullName>
    </submittedName>
</protein>
<dbReference type="Proteomes" id="UP000198393">
    <property type="component" value="Unassembled WGS sequence"/>
</dbReference>
<feature type="DNA-binding region" description="H-T-H motif" evidence="2">
    <location>
        <begin position="44"/>
        <end position="63"/>
    </location>
</feature>
<dbReference type="InterPro" id="IPR001647">
    <property type="entry name" value="HTH_TetR"/>
</dbReference>
<dbReference type="AlphaFoldDB" id="A0A239JA67"/>
<sequence length="225" mass="26306">MIARLQIQLNSALYLRDPQSSDLGQKIVRESIFLINDIGFESFTFKKLSSVINSTEASIYRYFENKHRLLIYLISWYWSYLEYRITFETNNILTPEEKLRIVVRIITAKMDDDDHFPGISESVLQQIVINESDKTYLTKNVDQINKEGVFKGYKSLCETIASYMKEINPEFEFPVSLSSTCLEAAHQQLFFAIHLPRLSDLDKNGNIYDQSRQYLLTLIFNSLKK</sequence>
<keyword evidence="1 2" id="KW-0238">DNA-binding</keyword>
<dbReference type="GO" id="GO:0003677">
    <property type="term" value="F:DNA binding"/>
    <property type="evidence" value="ECO:0007669"/>
    <property type="project" value="UniProtKB-UniRule"/>
</dbReference>
<evidence type="ECO:0000313" key="4">
    <source>
        <dbReference type="EMBL" id="SNT02398.1"/>
    </source>
</evidence>
<dbReference type="RefSeq" id="WP_089356767.1">
    <property type="nucleotide sequence ID" value="NZ_FZPD01000003.1"/>
</dbReference>
<name>A0A239JA67_EKHLU</name>
<dbReference type="EMBL" id="FZPD01000003">
    <property type="protein sequence ID" value="SNT02398.1"/>
    <property type="molecule type" value="Genomic_DNA"/>
</dbReference>
<dbReference type="SUPFAM" id="SSF46689">
    <property type="entry name" value="Homeodomain-like"/>
    <property type="match status" value="1"/>
</dbReference>
<dbReference type="Gene3D" id="1.10.357.10">
    <property type="entry name" value="Tetracycline Repressor, domain 2"/>
    <property type="match status" value="1"/>
</dbReference>
<dbReference type="InterPro" id="IPR009057">
    <property type="entry name" value="Homeodomain-like_sf"/>
</dbReference>
<evidence type="ECO:0000256" key="1">
    <source>
        <dbReference type="ARBA" id="ARBA00023125"/>
    </source>
</evidence>
<evidence type="ECO:0000259" key="3">
    <source>
        <dbReference type="PROSITE" id="PS50977"/>
    </source>
</evidence>
<organism evidence="4 5">
    <name type="scientific">Ekhidna lutea</name>
    <dbReference type="NCBI Taxonomy" id="447679"/>
    <lineage>
        <taxon>Bacteria</taxon>
        <taxon>Pseudomonadati</taxon>
        <taxon>Bacteroidota</taxon>
        <taxon>Cytophagia</taxon>
        <taxon>Cytophagales</taxon>
        <taxon>Reichenbachiellaceae</taxon>
        <taxon>Ekhidna</taxon>
    </lineage>
</organism>
<feature type="domain" description="HTH tetR-type" evidence="3">
    <location>
        <begin position="21"/>
        <end position="81"/>
    </location>
</feature>
<evidence type="ECO:0000256" key="2">
    <source>
        <dbReference type="PROSITE-ProRule" id="PRU00335"/>
    </source>
</evidence>
<reference evidence="4 5" key="1">
    <citation type="submission" date="2017-06" db="EMBL/GenBank/DDBJ databases">
        <authorList>
            <person name="Kim H.J."/>
            <person name="Triplett B.A."/>
        </authorList>
    </citation>
    <scope>NUCLEOTIDE SEQUENCE [LARGE SCALE GENOMIC DNA]</scope>
    <source>
        <strain evidence="4 5">DSM 19307</strain>
    </source>
</reference>
<evidence type="ECO:0000313" key="5">
    <source>
        <dbReference type="Proteomes" id="UP000198393"/>
    </source>
</evidence>
<accession>A0A239JA67</accession>
<dbReference type="OrthoDB" id="649282at2"/>